<dbReference type="RefSeq" id="WP_313997064.1">
    <property type="nucleotide sequence ID" value="NZ_JASJOT010000008.1"/>
</dbReference>
<evidence type="ECO:0000313" key="1">
    <source>
        <dbReference type="EMBL" id="MDJ1494153.1"/>
    </source>
</evidence>
<accession>A0ABT7CKA0</accession>
<reference evidence="1 2" key="1">
    <citation type="submission" date="2023-05" db="EMBL/GenBank/DDBJ databases">
        <authorList>
            <person name="Zhang X."/>
        </authorList>
    </citation>
    <scope>NUCLEOTIDE SEQUENCE [LARGE SCALE GENOMIC DNA]</scope>
    <source>
        <strain evidence="1 2">DM2B3-1</strain>
    </source>
</reference>
<name>A0ABT7CKA0_9BACT</name>
<dbReference type="Proteomes" id="UP001228581">
    <property type="component" value="Unassembled WGS sequence"/>
</dbReference>
<organism evidence="1 2">
    <name type="scientific">Xanthocytophaga flava</name>
    <dbReference type="NCBI Taxonomy" id="3048013"/>
    <lineage>
        <taxon>Bacteria</taxon>
        <taxon>Pseudomonadati</taxon>
        <taxon>Bacteroidota</taxon>
        <taxon>Cytophagia</taxon>
        <taxon>Cytophagales</taxon>
        <taxon>Rhodocytophagaceae</taxon>
        <taxon>Xanthocytophaga</taxon>
    </lineage>
</organism>
<dbReference type="EMBL" id="JASJOT010000008">
    <property type="protein sequence ID" value="MDJ1494153.1"/>
    <property type="molecule type" value="Genomic_DNA"/>
</dbReference>
<proteinExistence type="predicted"/>
<evidence type="ECO:0000313" key="2">
    <source>
        <dbReference type="Proteomes" id="UP001228581"/>
    </source>
</evidence>
<comment type="caution">
    <text evidence="1">The sequence shown here is derived from an EMBL/GenBank/DDBJ whole genome shotgun (WGS) entry which is preliminary data.</text>
</comment>
<keyword evidence="2" id="KW-1185">Reference proteome</keyword>
<gene>
    <name evidence="1" type="ORF">QNI19_14510</name>
</gene>
<evidence type="ECO:0008006" key="3">
    <source>
        <dbReference type="Google" id="ProtNLM"/>
    </source>
</evidence>
<protein>
    <recommendedName>
        <fullName evidence="3">Late control protein</fullName>
    </recommendedName>
</protein>
<dbReference type="SUPFAM" id="SSF69279">
    <property type="entry name" value="Phage tail proteins"/>
    <property type="match status" value="1"/>
</dbReference>
<sequence>MSFTAACRITIDDLVFLSCHSIEITSTWKELAGKCTIKLPSRGVLNADNKLREVSFEQKFKTGMSVKVELGYDNELNTEFEGFISEIKPGFPFELRCEDHMWTLKREGNINKSYKSVKVSTLLKELVPNVIFDPDAPDITIDNFLVEKATKARMLQELKEKYGLAIYFRGSQLYAGLPYFDRINDVVIYDLQQNVISDTLVYRLKDDVKLKAKAISILKNNKKVQVEVGDSDGDERTLYYREISDKSLLKKRAESELNRYKYEGYRGAITAFYLPVVQHTQTIELRDKKYKERNGRYLVDSVKTNFSVSGGIRREVEVAIKVSSNSSN</sequence>